<name>A0A7S1A3A2_NOCSC</name>
<dbReference type="GO" id="GO:0016020">
    <property type="term" value="C:membrane"/>
    <property type="evidence" value="ECO:0007669"/>
    <property type="project" value="UniProtKB-SubCell"/>
</dbReference>
<gene>
    <name evidence="7" type="ORF">NSCI0253_LOCUS15213</name>
</gene>
<dbReference type="EMBL" id="HBFQ01021759">
    <property type="protein sequence ID" value="CAD8840865.1"/>
    <property type="molecule type" value="Transcribed_RNA"/>
</dbReference>
<evidence type="ECO:0008006" key="8">
    <source>
        <dbReference type="Google" id="ProtNLM"/>
    </source>
</evidence>
<keyword evidence="3 6" id="KW-0812">Transmembrane</keyword>
<organism evidence="7">
    <name type="scientific">Noctiluca scintillans</name>
    <name type="common">Sea sparkle</name>
    <name type="synonym">Red tide dinoflagellate</name>
    <dbReference type="NCBI Taxonomy" id="2966"/>
    <lineage>
        <taxon>Eukaryota</taxon>
        <taxon>Sar</taxon>
        <taxon>Alveolata</taxon>
        <taxon>Dinophyceae</taxon>
        <taxon>Noctilucales</taxon>
        <taxon>Noctilucaceae</taxon>
        <taxon>Noctiluca</taxon>
    </lineage>
</organism>
<evidence type="ECO:0000256" key="6">
    <source>
        <dbReference type="RuleBase" id="RU363053"/>
    </source>
</evidence>
<dbReference type="PANTHER" id="PTHR11266">
    <property type="entry name" value="PEROXISOMAL MEMBRANE PROTEIN 2, PXMP2 MPV17"/>
    <property type="match status" value="1"/>
</dbReference>
<sequence length="237" mass="27155">MLFGVGRLVCSIGKRYPFPVGVSLATLKTGGSDLSTQLLIERKDAVDRPRLVCFTLLGFLWNGMLQQHVYVNVFARCFPHAARFSALPTVAARLRDGPGLRSLMMQVSFVNFIWNPIFYYFFYLFQEFVQGASSVSEQSTSLNVLSYVSSGLTRCREQFWVAVDRCSNNLWDDLRLCWAIWIPGHLFTFATPMWLRMPLTHSLSFFFYCALSFTRGDHDGTKLRVDVEYLERLGHVS</sequence>
<keyword evidence="4 6" id="KW-1133">Transmembrane helix</keyword>
<keyword evidence="5 6" id="KW-0472">Membrane</keyword>
<comment type="subcellular location">
    <subcellularLocation>
        <location evidence="1">Membrane</location>
        <topology evidence="1">Multi-pass membrane protein</topology>
    </subcellularLocation>
</comment>
<evidence type="ECO:0000313" key="7">
    <source>
        <dbReference type="EMBL" id="CAD8840865.1"/>
    </source>
</evidence>
<dbReference type="AlphaFoldDB" id="A0A7S1A3A2"/>
<evidence type="ECO:0000256" key="1">
    <source>
        <dbReference type="ARBA" id="ARBA00004141"/>
    </source>
</evidence>
<evidence type="ECO:0000256" key="4">
    <source>
        <dbReference type="ARBA" id="ARBA00022989"/>
    </source>
</evidence>
<comment type="similarity">
    <text evidence="2 6">Belongs to the peroxisomal membrane protein PXMP2/4 family.</text>
</comment>
<dbReference type="InterPro" id="IPR007248">
    <property type="entry name" value="Mpv17_PMP22"/>
</dbReference>
<evidence type="ECO:0000256" key="2">
    <source>
        <dbReference type="ARBA" id="ARBA00006824"/>
    </source>
</evidence>
<dbReference type="GO" id="GO:0005737">
    <property type="term" value="C:cytoplasm"/>
    <property type="evidence" value="ECO:0007669"/>
    <property type="project" value="TreeGrafter"/>
</dbReference>
<evidence type="ECO:0000256" key="3">
    <source>
        <dbReference type="ARBA" id="ARBA00022692"/>
    </source>
</evidence>
<protein>
    <recommendedName>
        <fullName evidence="8">Mpv17-like protein</fullName>
    </recommendedName>
</protein>
<accession>A0A7S1A3A2</accession>
<reference evidence="7" key="1">
    <citation type="submission" date="2021-01" db="EMBL/GenBank/DDBJ databases">
        <authorList>
            <person name="Corre E."/>
            <person name="Pelletier E."/>
            <person name="Niang G."/>
            <person name="Scheremetjew M."/>
            <person name="Finn R."/>
            <person name="Kale V."/>
            <person name="Holt S."/>
            <person name="Cochrane G."/>
            <person name="Meng A."/>
            <person name="Brown T."/>
            <person name="Cohen L."/>
        </authorList>
    </citation>
    <scope>NUCLEOTIDE SEQUENCE</scope>
</reference>
<proteinExistence type="inferred from homology"/>
<feature type="transmembrane region" description="Helical" evidence="6">
    <location>
        <begin position="178"/>
        <end position="195"/>
    </location>
</feature>
<dbReference type="PANTHER" id="PTHR11266:SF21">
    <property type="entry name" value="ACT DOMAIN-CONTAINING PROTEIN"/>
    <property type="match status" value="1"/>
</dbReference>
<evidence type="ECO:0000256" key="5">
    <source>
        <dbReference type="ARBA" id="ARBA00023136"/>
    </source>
</evidence>
<feature type="transmembrane region" description="Helical" evidence="6">
    <location>
        <begin position="103"/>
        <end position="125"/>
    </location>
</feature>